<proteinExistence type="inferred from homology"/>
<feature type="compositionally biased region" description="Basic and acidic residues" evidence="4">
    <location>
        <begin position="80"/>
        <end position="109"/>
    </location>
</feature>
<sequence>MVVIRLSRAGAKKRPFYHICVSDKRNKRDGRFIERIGFYNPIAKDSEEKIRFDNERYDHWTSVGAIPSDTVLMLMKRSKMTEEEIQKKENKKTARQERKKQEKILKQQEEVAPAEEAPAEAAEEAPAEAAEEAPAEAAEEAPAEAAEEAPA</sequence>
<dbReference type="Proteomes" id="UP000320146">
    <property type="component" value="Unassembled WGS sequence"/>
</dbReference>
<feature type="non-terminal residue" evidence="5">
    <location>
        <position position="151"/>
    </location>
</feature>
<dbReference type="GO" id="GO:0006412">
    <property type="term" value="P:translation"/>
    <property type="evidence" value="ECO:0007669"/>
    <property type="project" value="InterPro"/>
</dbReference>
<comment type="caution">
    <text evidence="5">The sequence shown here is derived from an EMBL/GenBank/DDBJ whole genome shotgun (WGS) entry which is preliminary data.</text>
</comment>
<evidence type="ECO:0000256" key="4">
    <source>
        <dbReference type="SAM" id="MobiDB-lite"/>
    </source>
</evidence>
<dbReference type="NCBIfam" id="TIGR00002">
    <property type="entry name" value="S16"/>
    <property type="match status" value="1"/>
</dbReference>
<keyword evidence="2" id="KW-0687">Ribonucleoprotein</keyword>
<dbReference type="EMBL" id="SHBL01000012">
    <property type="protein sequence ID" value="RZO24194.1"/>
    <property type="molecule type" value="Genomic_DNA"/>
</dbReference>
<dbReference type="PANTHER" id="PTHR12919">
    <property type="entry name" value="30S RIBOSOMAL PROTEIN S16"/>
    <property type="match status" value="1"/>
</dbReference>
<dbReference type="Gene3D" id="3.30.1320.10">
    <property type="match status" value="1"/>
</dbReference>
<evidence type="ECO:0000256" key="1">
    <source>
        <dbReference type="ARBA" id="ARBA00022980"/>
    </source>
</evidence>
<dbReference type="PROSITE" id="PS00732">
    <property type="entry name" value="RIBOSOMAL_S16"/>
    <property type="match status" value="1"/>
</dbReference>
<feature type="compositionally biased region" description="Acidic residues" evidence="4">
    <location>
        <begin position="117"/>
        <end position="151"/>
    </location>
</feature>
<dbReference type="Pfam" id="PF00886">
    <property type="entry name" value="Ribosomal_S16"/>
    <property type="match status" value="1"/>
</dbReference>
<reference evidence="5 6" key="1">
    <citation type="submission" date="2019-02" db="EMBL/GenBank/DDBJ databases">
        <title>Prokaryotic population dynamics and viral predation in marine succession experiment using metagenomics: the confinement effect.</title>
        <authorList>
            <person name="Haro-Moreno J.M."/>
            <person name="Rodriguez-Valera F."/>
            <person name="Lopez-Perez M."/>
        </authorList>
    </citation>
    <scope>NUCLEOTIDE SEQUENCE [LARGE SCALE GENOMIC DNA]</scope>
    <source>
        <strain evidence="5">MED-G166</strain>
    </source>
</reference>
<dbReference type="GO" id="GO:0003735">
    <property type="term" value="F:structural constituent of ribosome"/>
    <property type="evidence" value="ECO:0007669"/>
    <property type="project" value="InterPro"/>
</dbReference>
<dbReference type="InterPro" id="IPR000307">
    <property type="entry name" value="Ribosomal_bS16"/>
</dbReference>
<accession>A0A520MSK5</accession>
<evidence type="ECO:0000256" key="2">
    <source>
        <dbReference type="ARBA" id="ARBA00023274"/>
    </source>
</evidence>
<dbReference type="SUPFAM" id="SSF54565">
    <property type="entry name" value="Ribosomal protein S16"/>
    <property type="match status" value="1"/>
</dbReference>
<dbReference type="AlphaFoldDB" id="A0A520MSK5"/>
<gene>
    <name evidence="5" type="ORF">EVA99_02050</name>
</gene>
<keyword evidence="1 5" id="KW-0689">Ribosomal protein</keyword>
<dbReference type="GO" id="GO:0015935">
    <property type="term" value="C:small ribosomal subunit"/>
    <property type="evidence" value="ECO:0007669"/>
    <property type="project" value="TreeGrafter"/>
</dbReference>
<dbReference type="PANTHER" id="PTHR12919:SF20">
    <property type="entry name" value="SMALL RIBOSOMAL SUBUNIT PROTEIN BS16M"/>
    <property type="match status" value="1"/>
</dbReference>
<evidence type="ECO:0000313" key="6">
    <source>
        <dbReference type="Proteomes" id="UP000320146"/>
    </source>
</evidence>
<dbReference type="HAMAP" id="MF_00385">
    <property type="entry name" value="Ribosomal_bS16"/>
    <property type="match status" value="1"/>
</dbReference>
<organism evidence="5 6">
    <name type="scientific">SAR86 cluster bacterium</name>
    <dbReference type="NCBI Taxonomy" id="2030880"/>
    <lineage>
        <taxon>Bacteria</taxon>
        <taxon>Pseudomonadati</taxon>
        <taxon>Pseudomonadota</taxon>
        <taxon>Gammaproteobacteria</taxon>
        <taxon>SAR86 cluster</taxon>
    </lineage>
</organism>
<dbReference type="InterPro" id="IPR020592">
    <property type="entry name" value="Ribosomal_bS16_CS"/>
</dbReference>
<evidence type="ECO:0000313" key="5">
    <source>
        <dbReference type="EMBL" id="RZO24194.1"/>
    </source>
</evidence>
<name>A0A520MSK5_9GAMM</name>
<dbReference type="InterPro" id="IPR023803">
    <property type="entry name" value="Ribosomal_bS16_dom_sf"/>
</dbReference>
<evidence type="ECO:0000256" key="3">
    <source>
        <dbReference type="ARBA" id="ARBA00035310"/>
    </source>
</evidence>
<dbReference type="GO" id="GO:0005737">
    <property type="term" value="C:cytoplasm"/>
    <property type="evidence" value="ECO:0007669"/>
    <property type="project" value="UniProtKB-ARBA"/>
</dbReference>
<protein>
    <recommendedName>
        <fullName evidence="3">30S ribosomal protein S16</fullName>
    </recommendedName>
</protein>
<feature type="region of interest" description="Disordered" evidence="4">
    <location>
        <begin position="80"/>
        <end position="151"/>
    </location>
</feature>